<dbReference type="RefSeq" id="WP_085225664.1">
    <property type="nucleotide sequence ID" value="NZ_AP022576.1"/>
</dbReference>
<dbReference type="AlphaFoldDB" id="A0A1X1TWH1"/>
<sequence>MPTVSTEPSPSDRQPHLLRDVAESFGVDADRYDRARPRYPDALIHRVIAASPGVEFLDVGCGTGIGARQYREAGVTVLGVDPDARMAEVARRSGIEVEIGNFETWDPAGRTFDAVVAGQAWHWVDPVLGAAKAARVLRPHGLLATYWHVFDPPSEIAQAFDDVLGRVAPDAPLQIPGLRLQEENLTRALEGIRTAGGFTEPGQWRFEWHRRYTRDEWLDHLATTGQLTLLGPGEVATVRDAVGATIDALGGSFTMQYVTLAAAASLSAGP</sequence>
<reference evidence="5 6" key="1">
    <citation type="submission" date="2016-01" db="EMBL/GenBank/DDBJ databases">
        <title>The new phylogeny of the genus Mycobacterium.</title>
        <authorList>
            <person name="Tarcisio F."/>
            <person name="Conor M."/>
            <person name="Antonella G."/>
            <person name="Elisabetta G."/>
            <person name="Giulia F.S."/>
            <person name="Sara T."/>
            <person name="Anna F."/>
            <person name="Clotilde B."/>
            <person name="Roberto B."/>
            <person name="Veronica D.S."/>
            <person name="Fabio R."/>
            <person name="Monica P."/>
            <person name="Olivier J."/>
            <person name="Enrico T."/>
            <person name="Nicola S."/>
        </authorList>
    </citation>
    <scope>NUCLEOTIDE SEQUENCE [LARGE SCALE GENOMIC DNA]</scope>
    <source>
        <strain evidence="5 6">DSM 44852</strain>
    </source>
</reference>
<dbReference type="InterPro" id="IPR051052">
    <property type="entry name" value="Diverse_substrate_MTase"/>
</dbReference>
<dbReference type="GO" id="GO:0032259">
    <property type="term" value="P:methylation"/>
    <property type="evidence" value="ECO:0007669"/>
    <property type="project" value="UniProtKB-KW"/>
</dbReference>
<evidence type="ECO:0000259" key="4">
    <source>
        <dbReference type="Pfam" id="PF08241"/>
    </source>
</evidence>
<comment type="similarity">
    <text evidence="1">Belongs to the methyltransferase superfamily.</text>
</comment>
<protein>
    <submittedName>
        <fullName evidence="5">Methyltransferase type 11</fullName>
    </submittedName>
</protein>
<accession>A0A1X1TWH1</accession>
<evidence type="ECO:0000313" key="5">
    <source>
        <dbReference type="EMBL" id="ORV48903.1"/>
    </source>
</evidence>
<dbReference type="STRING" id="292462.AWC05_04245"/>
<organism evidence="5 6">
    <name type="scientific">Mycobacterium florentinum</name>
    <dbReference type="NCBI Taxonomy" id="292462"/>
    <lineage>
        <taxon>Bacteria</taxon>
        <taxon>Bacillati</taxon>
        <taxon>Actinomycetota</taxon>
        <taxon>Actinomycetes</taxon>
        <taxon>Mycobacteriales</taxon>
        <taxon>Mycobacteriaceae</taxon>
        <taxon>Mycobacterium</taxon>
        <taxon>Mycobacterium simiae complex</taxon>
    </lineage>
</organism>
<dbReference type="CDD" id="cd02440">
    <property type="entry name" value="AdoMet_MTases"/>
    <property type="match status" value="1"/>
</dbReference>
<feature type="domain" description="Methyltransferase type 11" evidence="4">
    <location>
        <begin position="57"/>
        <end position="144"/>
    </location>
</feature>
<dbReference type="InterPro" id="IPR013216">
    <property type="entry name" value="Methyltransf_11"/>
</dbReference>
<evidence type="ECO:0000256" key="1">
    <source>
        <dbReference type="ARBA" id="ARBA00008361"/>
    </source>
</evidence>
<dbReference type="PANTHER" id="PTHR44942">
    <property type="entry name" value="METHYLTRANSF_11 DOMAIN-CONTAINING PROTEIN"/>
    <property type="match status" value="1"/>
</dbReference>
<dbReference type="Pfam" id="PF08241">
    <property type="entry name" value="Methyltransf_11"/>
    <property type="match status" value="1"/>
</dbReference>
<dbReference type="Gene3D" id="3.40.50.150">
    <property type="entry name" value="Vaccinia Virus protein VP39"/>
    <property type="match status" value="1"/>
</dbReference>
<comment type="caution">
    <text evidence="5">The sequence shown here is derived from an EMBL/GenBank/DDBJ whole genome shotgun (WGS) entry which is preliminary data.</text>
</comment>
<dbReference type="PANTHER" id="PTHR44942:SF4">
    <property type="entry name" value="METHYLTRANSFERASE TYPE 11 DOMAIN-CONTAINING PROTEIN"/>
    <property type="match status" value="1"/>
</dbReference>
<keyword evidence="6" id="KW-1185">Reference proteome</keyword>
<keyword evidence="3 5" id="KW-0808">Transferase</keyword>
<gene>
    <name evidence="5" type="ORF">AWC05_04245</name>
</gene>
<keyword evidence="2 5" id="KW-0489">Methyltransferase</keyword>
<dbReference type="Proteomes" id="UP000193010">
    <property type="component" value="Unassembled WGS sequence"/>
</dbReference>
<evidence type="ECO:0000256" key="2">
    <source>
        <dbReference type="ARBA" id="ARBA00022603"/>
    </source>
</evidence>
<evidence type="ECO:0000313" key="6">
    <source>
        <dbReference type="Proteomes" id="UP000193010"/>
    </source>
</evidence>
<dbReference type="EMBL" id="LQOV01000033">
    <property type="protein sequence ID" value="ORV48903.1"/>
    <property type="molecule type" value="Genomic_DNA"/>
</dbReference>
<evidence type="ECO:0000256" key="3">
    <source>
        <dbReference type="ARBA" id="ARBA00022679"/>
    </source>
</evidence>
<name>A0A1X1TWH1_MYCFL</name>
<dbReference type="InterPro" id="IPR029063">
    <property type="entry name" value="SAM-dependent_MTases_sf"/>
</dbReference>
<dbReference type="SUPFAM" id="SSF53335">
    <property type="entry name" value="S-adenosyl-L-methionine-dependent methyltransferases"/>
    <property type="match status" value="1"/>
</dbReference>
<dbReference type="GO" id="GO:0008757">
    <property type="term" value="F:S-adenosylmethionine-dependent methyltransferase activity"/>
    <property type="evidence" value="ECO:0007669"/>
    <property type="project" value="InterPro"/>
</dbReference>
<proteinExistence type="inferred from homology"/>
<dbReference type="OrthoDB" id="9797252at2"/>